<feature type="transmembrane region" description="Helical" evidence="1">
    <location>
        <begin position="572"/>
        <end position="590"/>
    </location>
</feature>
<feature type="transmembrane region" description="Helical" evidence="1">
    <location>
        <begin position="325"/>
        <end position="341"/>
    </location>
</feature>
<keyword evidence="1" id="KW-0472">Membrane</keyword>
<feature type="transmembrane region" description="Helical" evidence="1">
    <location>
        <begin position="472"/>
        <end position="498"/>
    </location>
</feature>
<accession>A0A1D9P4M3</accession>
<dbReference type="KEGG" id="bhu:bhn_I2410"/>
<dbReference type="OrthoDB" id="2067413at2"/>
<dbReference type="RefSeq" id="WP_071177045.1">
    <property type="nucleotide sequence ID" value="NZ_CP017831.1"/>
</dbReference>
<proteinExistence type="predicted"/>
<name>A0A1D9P4M3_9FIRM</name>
<keyword evidence="1" id="KW-1133">Transmembrane helix</keyword>
<evidence type="ECO:0000313" key="3">
    <source>
        <dbReference type="Proteomes" id="UP000179284"/>
    </source>
</evidence>
<feature type="transmembrane region" description="Helical" evidence="1">
    <location>
        <begin position="447"/>
        <end position="465"/>
    </location>
</feature>
<sequence length="877" mass="99845">MRKVIDKKTACMAVVMLIALICILSIWPIRMWTSVLETSPGGDILSEREEINFENTLMQQFVSQYDRLNSIDVYIDEVEKGRYVSATITDEFYSNLVKVYVDTEGLELPGYVNIPFEYNMEVGKNYYLKLEGCRSKYYPSLESVPDGSGYVGSVYVNGQERPGRHLAARYNYRLPISKLASVKLMAMIIMITALLEAFIYLYFRLRPGRNNLVTVKQAIKTIVNPLIILVFGVLMIMVFPLKIFDLRVADIIFYEIGLIITAGMALYAVNHKVIKHEEGVSFWENISRNNKLVYIPMMFSMAMAIWYACTYMNDLYDIYHTMSERRMVIWLLIMIILTFSYKEVVNLYNLVWAIGSTIFGIHYYYSHLLPDTEKEYDLHNAILKYGIMIVILGGVIVLNLIRLVVNAVKAKRYNEHSSSDKRLRLSTYGFAVIVFLAAIVIMRNTRWWGVALAVIFTVLYIRLFVWKNRADWIKIVSGGLMTNFAISLIFSLLHRYFTGYVSGRFGFLFHTVTVTAEYFTFMGAVAAVLLTAKIVALPNGIGVKKVFFSAWKEIILFGWISAYAIFTVSRTAILALGVCTLAVLIVTSVYHKKQFIRMVAVMVAAFLICFPAAFTLQRIVPAMTADPVFYVIDDADEFVRGGASWGNSNFMCIERFVNLFSDKILGMDVSDYDYPNDYYNYDMNGNGDPYLDYYGNPYEGSDEQQQKYGYNIIESDDNMLASTHLTGAEIAVLALTEQPNEYVDSSNIIDVLSNGRITIFKSYIQELNMTGHDEMGAPLPNGEIAVHAHNTYIQVAYDHGIIVGILFVIFIVFGMIWGVHYYRTDHAKEPLALLPFAVIVGFAFAGISEWVFMFSNPMTQALMLSIAPLMFRSLQKK</sequence>
<feature type="transmembrane region" description="Helical" evidence="1">
    <location>
        <begin position="425"/>
        <end position="441"/>
    </location>
</feature>
<feature type="transmembrane region" description="Helical" evidence="1">
    <location>
        <begin position="518"/>
        <end position="536"/>
    </location>
</feature>
<feature type="transmembrane region" description="Helical" evidence="1">
    <location>
        <begin position="385"/>
        <end position="405"/>
    </location>
</feature>
<feature type="transmembrane region" description="Helical" evidence="1">
    <location>
        <begin position="348"/>
        <end position="365"/>
    </location>
</feature>
<organism evidence="2 3">
    <name type="scientific">Butyrivibrio hungatei</name>
    <dbReference type="NCBI Taxonomy" id="185008"/>
    <lineage>
        <taxon>Bacteria</taxon>
        <taxon>Bacillati</taxon>
        <taxon>Bacillota</taxon>
        <taxon>Clostridia</taxon>
        <taxon>Lachnospirales</taxon>
        <taxon>Lachnospiraceae</taxon>
        <taxon>Butyrivibrio</taxon>
    </lineage>
</organism>
<keyword evidence="3" id="KW-1185">Reference proteome</keyword>
<dbReference type="AlphaFoldDB" id="A0A1D9P4M3"/>
<feature type="transmembrane region" description="Helical" evidence="1">
    <location>
        <begin position="831"/>
        <end position="852"/>
    </location>
</feature>
<feature type="transmembrane region" description="Helical" evidence="1">
    <location>
        <begin position="800"/>
        <end position="819"/>
    </location>
</feature>
<dbReference type="Proteomes" id="UP000179284">
    <property type="component" value="Chromosome I"/>
</dbReference>
<feature type="transmembrane region" description="Helical" evidence="1">
    <location>
        <begin position="222"/>
        <end position="239"/>
    </location>
</feature>
<feature type="transmembrane region" description="Helical" evidence="1">
    <location>
        <begin position="12"/>
        <end position="29"/>
    </location>
</feature>
<gene>
    <name evidence="2" type="ORF">bhn_I2410</name>
</gene>
<keyword evidence="1" id="KW-0812">Transmembrane</keyword>
<dbReference type="EMBL" id="CP017831">
    <property type="protein sequence ID" value="AOZ97442.1"/>
    <property type="molecule type" value="Genomic_DNA"/>
</dbReference>
<evidence type="ECO:0000256" key="1">
    <source>
        <dbReference type="SAM" id="Phobius"/>
    </source>
</evidence>
<reference evidence="3" key="1">
    <citation type="submission" date="2016-10" db="EMBL/GenBank/DDBJ databases">
        <title>The complete genome sequence of the rumen bacterium Butyrivibrio hungatei MB2003.</title>
        <authorList>
            <person name="Palevich N."/>
            <person name="Kelly W.J."/>
            <person name="Leahy S.C."/>
            <person name="Altermann E."/>
            <person name="Rakonjac J."/>
            <person name="Attwood G.T."/>
        </authorList>
    </citation>
    <scope>NUCLEOTIDE SEQUENCE [LARGE SCALE GENOMIC DNA]</scope>
    <source>
        <strain evidence="3">MB2003</strain>
    </source>
</reference>
<evidence type="ECO:0000313" key="2">
    <source>
        <dbReference type="EMBL" id="AOZ97442.1"/>
    </source>
</evidence>
<feature type="transmembrane region" description="Helical" evidence="1">
    <location>
        <begin position="291"/>
        <end position="313"/>
    </location>
</feature>
<feature type="transmembrane region" description="Helical" evidence="1">
    <location>
        <begin position="184"/>
        <end position="202"/>
    </location>
</feature>
<feature type="transmembrane region" description="Helical" evidence="1">
    <location>
        <begin position="595"/>
        <end position="614"/>
    </location>
</feature>
<protein>
    <submittedName>
        <fullName evidence="2">Polysaccharide biosynthesis protein</fullName>
    </submittedName>
</protein>
<feature type="transmembrane region" description="Helical" evidence="1">
    <location>
        <begin position="251"/>
        <end position="270"/>
    </location>
</feature>